<evidence type="ECO:0000313" key="2">
    <source>
        <dbReference type="Proteomes" id="UP000518266"/>
    </source>
</evidence>
<accession>A0A7J5Y1C2</accession>
<gene>
    <name evidence="1" type="ORF">F7725_024428</name>
</gene>
<organism evidence="1 2">
    <name type="scientific">Dissostichus mawsoni</name>
    <name type="common">Antarctic cod</name>
    <dbReference type="NCBI Taxonomy" id="36200"/>
    <lineage>
        <taxon>Eukaryota</taxon>
        <taxon>Metazoa</taxon>
        <taxon>Chordata</taxon>
        <taxon>Craniata</taxon>
        <taxon>Vertebrata</taxon>
        <taxon>Euteleostomi</taxon>
        <taxon>Actinopterygii</taxon>
        <taxon>Neopterygii</taxon>
        <taxon>Teleostei</taxon>
        <taxon>Neoteleostei</taxon>
        <taxon>Acanthomorphata</taxon>
        <taxon>Eupercaria</taxon>
        <taxon>Perciformes</taxon>
        <taxon>Notothenioidei</taxon>
        <taxon>Nototheniidae</taxon>
        <taxon>Dissostichus</taxon>
    </lineage>
</organism>
<comment type="caution">
    <text evidence="1">The sequence shown here is derived from an EMBL/GenBank/DDBJ whole genome shotgun (WGS) entry which is preliminary data.</text>
</comment>
<keyword evidence="2" id="KW-1185">Reference proteome</keyword>
<reference evidence="1 2" key="1">
    <citation type="submission" date="2020-03" db="EMBL/GenBank/DDBJ databases">
        <title>Dissostichus mawsoni Genome sequencing and assembly.</title>
        <authorList>
            <person name="Park H."/>
        </authorList>
    </citation>
    <scope>NUCLEOTIDE SEQUENCE [LARGE SCALE GENOMIC DNA]</scope>
    <source>
        <strain evidence="1">DM0001</strain>
        <tissue evidence="1">Muscle</tissue>
    </source>
</reference>
<name>A0A7J5Y1C2_DISMA</name>
<evidence type="ECO:0000313" key="1">
    <source>
        <dbReference type="EMBL" id="KAF3842477.1"/>
    </source>
</evidence>
<dbReference type="AlphaFoldDB" id="A0A7J5Y1C2"/>
<sequence length="34" mass="3450">MQEVVGPRLSSGCREITGVSTGNTAACSHTVLST</sequence>
<dbReference type="EMBL" id="JAAKFY010000019">
    <property type="protein sequence ID" value="KAF3842477.1"/>
    <property type="molecule type" value="Genomic_DNA"/>
</dbReference>
<proteinExistence type="predicted"/>
<protein>
    <submittedName>
        <fullName evidence="1">Uncharacterized protein</fullName>
    </submittedName>
</protein>
<dbReference type="Proteomes" id="UP000518266">
    <property type="component" value="Unassembled WGS sequence"/>
</dbReference>